<dbReference type="OrthoDB" id="9777291at2"/>
<dbReference type="InterPro" id="IPR027417">
    <property type="entry name" value="P-loop_NTPase"/>
</dbReference>
<evidence type="ECO:0000313" key="2">
    <source>
        <dbReference type="Proteomes" id="UP000245539"/>
    </source>
</evidence>
<protein>
    <submittedName>
        <fullName evidence="1">ATPase</fullName>
    </submittedName>
</protein>
<dbReference type="RefSeq" id="WP_109835919.1">
    <property type="nucleotide sequence ID" value="NZ_QGKM01000003.1"/>
</dbReference>
<keyword evidence="2" id="KW-1185">Reference proteome</keyword>
<dbReference type="Proteomes" id="UP000245539">
    <property type="component" value="Unassembled WGS sequence"/>
</dbReference>
<accession>A0A317CQS2</accession>
<gene>
    <name evidence="1" type="ORF">DKW60_01485</name>
</gene>
<evidence type="ECO:0000313" key="1">
    <source>
        <dbReference type="EMBL" id="PWR00548.1"/>
    </source>
</evidence>
<comment type="caution">
    <text evidence="1">The sequence shown here is derived from an EMBL/GenBank/DDBJ whole genome shotgun (WGS) entry which is preliminary data.</text>
</comment>
<organism evidence="1 2">
    <name type="scientific">Leucothrix pacifica</name>
    <dbReference type="NCBI Taxonomy" id="1247513"/>
    <lineage>
        <taxon>Bacteria</taxon>
        <taxon>Pseudomonadati</taxon>
        <taxon>Pseudomonadota</taxon>
        <taxon>Gammaproteobacteria</taxon>
        <taxon>Thiotrichales</taxon>
        <taxon>Thiotrichaceae</taxon>
        <taxon>Leucothrix</taxon>
    </lineage>
</organism>
<dbReference type="AlphaFoldDB" id="A0A317CQS2"/>
<proteinExistence type="predicted"/>
<dbReference type="SUPFAM" id="SSF52540">
    <property type="entry name" value="P-loop containing nucleoside triphosphate hydrolases"/>
    <property type="match status" value="2"/>
</dbReference>
<sequence length="281" mass="32609">MRLSSDEFRQWTHKSITLLGMSGVGKTYLSNILRNNEWFHYSGDYRIGTRYMNEPILDNIKSQAMSVPFLSDLLRSDSIYIRNNITVDHLKPLSTFLGKLGDPALGGLTLNDFKRRLKLHHDAEVAAMLDVPEFMRKSKQLYGFSHFINDAGGSVCELDNEDVLETLQQHTLMLYIQATEQDEKTLTARAATSPKPLYYREAFLDEQLAIYMEEKSLEYVALIDPDDFVVWVFPRLFDARIPRYESIAKRFAYTIKTTELFQIKTESDFLELIEKAIDRHE</sequence>
<reference evidence="1 2" key="1">
    <citation type="submission" date="2018-05" db="EMBL/GenBank/DDBJ databases">
        <title>Leucothrix arctica sp. nov., isolated from Arctic seawater.</title>
        <authorList>
            <person name="Choi A."/>
            <person name="Baek K."/>
        </authorList>
    </citation>
    <scope>NUCLEOTIDE SEQUENCE [LARGE SCALE GENOMIC DNA]</scope>
    <source>
        <strain evidence="1 2">JCM 18388</strain>
    </source>
</reference>
<name>A0A317CQS2_9GAMM</name>
<dbReference type="EMBL" id="QGKM01000003">
    <property type="protein sequence ID" value="PWR00548.1"/>
    <property type="molecule type" value="Genomic_DNA"/>
</dbReference>